<evidence type="ECO:0000313" key="3">
    <source>
        <dbReference type="EMBL" id="MFC7340694.1"/>
    </source>
</evidence>
<comment type="caution">
    <text evidence="3">The sequence shown here is derived from an EMBL/GenBank/DDBJ whole genome shotgun (WGS) entry which is preliminary data.</text>
</comment>
<protein>
    <submittedName>
        <fullName evidence="3">DUF3558 family protein</fullName>
    </submittedName>
</protein>
<feature type="region of interest" description="Disordered" evidence="1">
    <location>
        <begin position="25"/>
        <end position="46"/>
    </location>
</feature>
<dbReference type="EMBL" id="JBHTCJ010000002">
    <property type="protein sequence ID" value="MFC7340694.1"/>
    <property type="molecule type" value="Genomic_DNA"/>
</dbReference>
<keyword evidence="4" id="KW-1185">Reference proteome</keyword>
<evidence type="ECO:0000256" key="1">
    <source>
        <dbReference type="SAM" id="MobiDB-lite"/>
    </source>
</evidence>
<keyword evidence="2" id="KW-0732">Signal</keyword>
<feature type="signal peptide" evidence="2">
    <location>
        <begin position="1"/>
        <end position="24"/>
    </location>
</feature>
<name>A0ABW2LDY0_9PSEU</name>
<dbReference type="RefSeq" id="WP_380664798.1">
    <property type="nucleotide sequence ID" value="NZ_JBHTCJ010000002.1"/>
</dbReference>
<proteinExistence type="predicted"/>
<dbReference type="PROSITE" id="PS51257">
    <property type="entry name" value="PROKAR_LIPOPROTEIN"/>
    <property type="match status" value="1"/>
</dbReference>
<dbReference type="Proteomes" id="UP001596504">
    <property type="component" value="Unassembled WGS sequence"/>
</dbReference>
<reference evidence="4" key="1">
    <citation type="journal article" date="2019" name="Int. J. Syst. Evol. Microbiol.">
        <title>The Global Catalogue of Microorganisms (GCM) 10K type strain sequencing project: providing services to taxonomists for standard genome sequencing and annotation.</title>
        <authorList>
            <consortium name="The Broad Institute Genomics Platform"/>
            <consortium name="The Broad Institute Genome Sequencing Center for Infectious Disease"/>
            <person name="Wu L."/>
            <person name="Ma J."/>
        </authorList>
    </citation>
    <scope>NUCLEOTIDE SEQUENCE [LARGE SCALE GENOMIC DNA]</scope>
    <source>
        <strain evidence="4">WLHS5</strain>
    </source>
</reference>
<gene>
    <name evidence="3" type="ORF">ACFQRI_04655</name>
</gene>
<organism evidence="3 4">
    <name type="scientific">Saccharopolyspora griseoalba</name>
    <dbReference type="NCBI Taxonomy" id="1431848"/>
    <lineage>
        <taxon>Bacteria</taxon>
        <taxon>Bacillati</taxon>
        <taxon>Actinomycetota</taxon>
        <taxon>Actinomycetes</taxon>
        <taxon>Pseudonocardiales</taxon>
        <taxon>Pseudonocardiaceae</taxon>
        <taxon>Saccharopolyspora</taxon>
    </lineage>
</organism>
<feature type="chain" id="PRO_5045575255" evidence="2">
    <location>
        <begin position="25"/>
        <end position="189"/>
    </location>
</feature>
<dbReference type="InterPro" id="IPR024520">
    <property type="entry name" value="DUF3558"/>
</dbReference>
<evidence type="ECO:0000313" key="4">
    <source>
        <dbReference type="Proteomes" id="UP001596504"/>
    </source>
</evidence>
<evidence type="ECO:0000256" key="2">
    <source>
        <dbReference type="SAM" id="SignalP"/>
    </source>
</evidence>
<accession>A0ABW2LDY0</accession>
<sequence length="189" mass="19352">MSLLKRGGAITAGALMLGSLVACSGGAESPAPPPKPQDSGTAISNPKNASGVDLCRMLPQEGASAIGVDPTGAIDDTPKISDDIPDTCVWKSPDGHTSVALGVIPERSIDEYYANKSTYSDYQELTIAGYPAVRANDADPAQSGSCSIFLAAADRQVIYADTAQVDITDPCAVTQKALESAVPTLPAAK</sequence>
<dbReference type="Pfam" id="PF12079">
    <property type="entry name" value="DUF3558"/>
    <property type="match status" value="1"/>
</dbReference>